<feature type="compositionally biased region" description="Low complexity" evidence="1">
    <location>
        <begin position="275"/>
        <end position="298"/>
    </location>
</feature>
<feature type="signal peptide" evidence="2">
    <location>
        <begin position="1"/>
        <end position="18"/>
    </location>
</feature>
<dbReference type="PROSITE" id="PS50041">
    <property type="entry name" value="C_TYPE_LECTIN_2"/>
    <property type="match status" value="1"/>
</dbReference>
<keyword evidence="2" id="KW-0732">Signal</keyword>
<organism evidence="4 5">
    <name type="scientific">Fasciolopsis buskii</name>
    <dbReference type="NCBI Taxonomy" id="27845"/>
    <lineage>
        <taxon>Eukaryota</taxon>
        <taxon>Metazoa</taxon>
        <taxon>Spiralia</taxon>
        <taxon>Lophotrochozoa</taxon>
        <taxon>Platyhelminthes</taxon>
        <taxon>Trematoda</taxon>
        <taxon>Digenea</taxon>
        <taxon>Plagiorchiida</taxon>
        <taxon>Echinostomata</taxon>
        <taxon>Echinostomatoidea</taxon>
        <taxon>Fasciolidae</taxon>
        <taxon>Fasciolopsis</taxon>
    </lineage>
</organism>
<feature type="chain" id="PRO_5034482170" description="C-type lectin domain-containing protein" evidence="2">
    <location>
        <begin position="19"/>
        <end position="496"/>
    </location>
</feature>
<dbReference type="InterPro" id="IPR001304">
    <property type="entry name" value="C-type_lectin-like"/>
</dbReference>
<keyword evidence="5" id="KW-1185">Reference proteome</keyword>
<feature type="domain" description="C-type lectin" evidence="3">
    <location>
        <begin position="157"/>
        <end position="262"/>
    </location>
</feature>
<proteinExistence type="predicted"/>
<dbReference type="Proteomes" id="UP000728185">
    <property type="component" value="Unassembled WGS sequence"/>
</dbReference>
<sequence length="496" mass="53354">MWVSLGLIGLLLLTTSQANPVTTATTSTESTSAAGLTTHPITNGTLLEATAEVTEIANIATPGPTDQTTTESALLQEHLATMQSLRGRVILANTRVEGSDEWGVNAAEAEKACVRIAKYQSEGGDLGSSLLSDFLQRFFSDSSIRGQQRRSKRSMQGHLLSVGSSYEVMALSRLLSPLPDGAYWTGGKLTRYRVNKMRKPMFSDHVILTWSDGRVGKASILGLTQEDEKQLKEGFTYCLALDLKEATWQARDCSDRLPYACLITPRQTRFKNKVSHSSVSSAESMKVTETTEQDTKTTTTRFAETTADLLAAEMSTGQPVTMVTGATITTGAPTTAKVLDAAVRETTRKPTTSHVLVGVMHEATGRPTTGKVLDAAMHETTATAATAMVLDAAMRENTRMPTTSKVLDAAMYKTSRMPTTGHVLGGAMHETTGTPVTAKVFGAAIHETTGMPTTSKILDTALYETSQYPTTRAPHTSEGLLEHKEYNEDGDDEGSD</sequence>
<evidence type="ECO:0000259" key="3">
    <source>
        <dbReference type="PROSITE" id="PS50041"/>
    </source>
</evidence>
<reference evidence="4" key="1">
    <citation type="submission" date="2019-05" db="EMBL/GenBank/DDBJ databases">
        <title>Annotation for the trematode Fasciolopsis buski.</title>
        <authorList>
            <person name="Choi Y.-J."/>
        </authorList>
    </citation>
    <scope>NUCLEOTIDE SEQUENCE</scope>
    <source>
        <strain evidence="4">HT</strain>
        <tissue evidence="4">Whole worm</tissue>
    </source>
</reference>
<gene>
    <name evidence="4" type="ORF">FBUS_09463</name>
</gene>
<dbReference type="InterPro" id="IPR016186">
    <property type="entry name" value="C-type_lectin-like/link_sf"/>
</dbReference>
<dbReference type="AlphaFoldDB" id="A0A8E0VIE7"/>
<protein>
    <recommendedName>
        <fullName evidence="3">C-type lectin domain-containing protein</fullName>
    </recommendedName>
</protein>
<evidence type="ECO:0000313" key="4">
    <source>
        <dbReference type="EMBL" id="KAA0195431.1"/>
    </source>
</evidence>
<dbReference type="Gene3D" id="3.10.100.10">
    <property type="entry name" value="Mannose-Binding Protein A, subunit A"/>
    <property type="match status" value="1"/>
</dbReference>
<dbReference type="OrthoDB" id="6281835at2759"/>
<accession>A0A8E0VIE7</accession>
<name>A0A8E0VIE7_9TREM</name>
<dbReference type="SUPFAM" id="SSF56436">
    <property type="entry name" value="C-type lectin-like"/>
    <property type="match status" value="1"/>
</dbReference>
<evidence type="ECO:0000256" key="1">
    <source>
        <dbReference type="SAM" id="MobiDB-lite"/>
    </source>
</evidence>
<dbReference type="CDD" id="cd00037">
    <property type="entry name" value="CLECT"/>
    <property type="match status" value="1"/>
</dbReference>
<comment type="caution">
    <text evidence="4">The sequence shown here is derived from an EMBL/GenBank/DDBJ whole genome shotgun (WGS) entry which is preliminary data.</text>
</comment>
<dbReference type="EMBL" id="LUCM01003708">
    <property type="protein sequence ID" value="KAA0195431.1"/>
    <property type="molecule type" value="Genomic_DNA"/>
</dbReference>
<evidence type="ECO:0000256" key="2">
    <source>
        <dbReference type="SAM" id="SignalP"/>
    </source>
</evidence>
<evidence type="ECO:0000313" key="5">
    <source>
        <dbReference type="Proteomes" id="UP000728185"/>
    </source>
</evidence>
<dbReference type="InterPro" id="IPR016187">
    <property type="entry name" value="CTDL_fold"/>
</dbReference>
<feature type="region of interest" description="Disordered" evidence="1">
    <location>
        <begin position="469"/>
        <end position="496"/>
    </location>
</feature>
<feature type="region of interest" description="Disordered" evidence="1">
    <location>
        <begin position="274"/>
        <end position="298"/>
    </location>
</feature>